<keyword evidence="5 6" id="KW-0472">Membrane</keyword>
<evidence type="ECO:0000256" key="6">
    <source>
        <dbReference type="SAM" id="Phobius"/>
    </source>
</evidence>
<feature type="transmembrane region" description="Helical" evidence="6">
    <location>
        <begin position="74"/>
        <end position="91"/>
    </location>
</feature>
<feature type="transmembrane region" description="Helical" evidence="6">
    <location>
        <begin position="167"/>
        <end position="185"/>
    </location>
</feature>
<gene>
    <name evidence="7" type="ORF">GGQ92_000499</name>
</gene>
<accession>A0A841RI78</accession>
<sequence>MDLQFLQELDWISLLQIILIDIILSGDNALVIALATKNLPKQHQHRAILFGVAGAVILRIAFASGVVFLLKLPMIYFIGGLLLIFIGYKLIQKEEENLEGIQSHSTLFRAITTIITADVIMSLDNVVAIAGAAKGNLSLLVFGVAISIPIMIFGAKFIVVLLNKYPILLYAGAGILVYTGVEMMVKEKWLMDLLQLEGKWIVITVSIIITAGIIANGWIQNQRVSNKT</sequence>
<dbReference type="GO" id="GO:0016020">
    <property type="term" value="C:membrane"/>
    <property type="evidence" value="ECO:0007669"/>
    <property type="project" value="UniProtKB-SubCell"/>
</dbReference>
<dbReference type="EMBL" id="JACHON010000001">
    <property type="protein sequence ID" value="MBB6511732.1"/>
    <property type="molecule type" value="Genomic_DNA"/>
</dbReference>
<feature type="transmembrane region" description="Helical" evidence="6">
    <location>
        <begin position="111"/>
        <end position="133"/>
    </location>
</feature>
<dbReference type="InterPro" id="IPR022301">
    <property type="entry name" value="Integral_membrane_YjbE"/>
</dbReference>
<evidence type="ECO:0000256" key="1">
    <source>
        <dbReference type="ARBA" id="ARBA00004141"/>
    </source>
</evidence>
<protein>
    <submittedName>
        <fullName evidence="7">YjbE family integral membrane protein</fullName>
    </submittedName>
</protein>
<dbReference type="PANTHER" id="PTHR30238:SF4">
    <property type="entry name" value="SLL1022 PROTEIN"/>
    <property type="match status" value="1"/>
</dbReference>
<reference evidence="7 8" key="1">
    <citation type="submission" date="2020-08" db="EMBL/GenBank/DDBJ databases">
        <title>Genomic Encyclopedia of Type Strains, Phase IV (KMG-IV): sequencing the most valuable type-strain genomes for metagenomic binning, comparative biology and taxonomic classification.</title>
        <authorList>
            <person name="Goeker M."/>
        </authorList>
    </citation>
    <scope>NUCLEOTIDE SEQUENCE [LARGE SCALE GENOMIC DNA]</scope>
    <source>
        <strain evidence="7 8">DSM 11805</strain>
    </source>
</reference>
<evidence type="ECO:0000313" key="7">
    <source>
        <dbReference type="EMBL" id="MBB6511732.1"/>
    </source>
</evidence>
<comment type="subcellular location">
    <subcellularLocation>
        <location evidence="1">Membrane</location>
        <topology evidence="1">Multi-pass membrane protein</topology>
    </subcellularLocation>
</comment>
<dbReference type="RefSeq" id="WP_184244226.1">
    <property type="nucleotide sequence ID" value="NZ_BAAACU010000022.1"/>
</dbReference>
<dbReference type="Pfam" id="PF03741">
    <property type="entry name" value="TerC"/>
    <property type="match status" value="1"/>
</dbReference>
<comment type="caution">
    <text evidence="7">The sequence shown here is derived from an EMBL/GenBank/DDBJ whole genome shotgun (WGS) entry which is preliminary data.</text>
</comment>
<feature type="transmembrane region" description="Helical" evidence="6">
    <location>
        <begin position="47"/>
        <end position="68"/>
    </location>
</feature>
<dbReference type="Proteomes" id="UP000572212">
    <property type="component" value="Unassembled WGS sequence"/>
</dbReference>
<feature type="transmembrane region" description="Helical" evidence="6">
    <location>
        <begin position="200"/>
        <end position="219"/>
    </location>
</feature>
<keyword evidence="3 6" id="KW-0812">Transmembrane</keyword>
<organism evidence="7 8">
    <name type="scientific">Gracilibacillus halotolerans</name>
    <dbReference type="NCBI Taxonomy" id="74386"/>
    <lineage>
        <taxon>Bacteria</taxon>
        <taxon>Bacillati</taxon>
        <taxon>Bacillota</taxon>
        <taxon>Bacilli</taxon>
        <taxon>Bacillales</taxon>
        <taxon>Bacillaceae</taxon>
        <taxon>Gracilibacillus</taxon>
    </lineage>
</organism>
<comment type="similarity">
    <text evidence="2">Belongs to the TerC family.</text>
</comment>
<keyword evidence="4 6" id="KW-1133">Transmembrane helix</keyword>
<evidence type="ECO:0000313" key="8">
    <source>
        <dbReference type="Proteomes" id="UP000572212"/>
    </source>
</evidence>
<dbReference type="NCBIfam" id="TIGR03717">
    <property type="entry name" value="R_switched_YjbE"/>
    <property type="match status" value="1"/>
</dbReference>
<feature type="transmembrane region" description="Helical" evidence="6">
    <location>
        <begin position="139"/>
        <end position="160"/>
    </location>
</feature>
<dbReference type="AlphaFoldDB" id="A0A841RI78"/>
<dbReference type="PANTHER" id="PTHR30238">
    <property type="entry name" value="MEMBRANE BOUND PREDICTED REDOX MODULATOR"/>
    <property type="match status" value="1"/>
</dbReference>
<evidence type="ECO:0000256" key="2">
    <source>
        <dbReference type="ARBA" id="ARBA00007511"/>
    </source>
</evidence>
<name>A0A841RI78_9BACI</name>
<dbReference type="InterPro" id="IPR005496">
    <property type="entry name" value="Integral_membrane_TerC"/>
</dbReference>
<evidence type="ECO:0000256" key="4">
    <source>
        <dbReference type="ARBA" id="ARBA00022989"/>
    </source>
</evidence>
<evidence type="ECO:0000256" key="3">
    <source>
        <dbReference type="ARBA" id="ARBA00022692"/>
    </source>
</evidence>
<proteinExistence type="inferred from homology"/>
<evidence type="ECO:0000256" key="5">
    <source>
        <dbReference type="ARBA" id="ARBA00023136"/>
    </source>
</evidence>
<keyword evidence="8" id="KW-1185">Reference proteome</keyword>
<feature type="transmembrane region" description="Helical" evidence="6">
    <location>
        <begin position="12"/>
        <end position="35"/>
    </location>
</feature>